<dbReference type="RefSeq" id="WP_090267111.1">
    <property type="nucleotide sequence ID" value="NZ_AP023321.1"/>
</dbReference>
<sequence>MARIEKSKPFVDTLELSDGEKDLQIEIKLDLNSVAHRYRPCQIALVEAEKLAEQNPNDPACLNAYGEAICSMFQLIFGEVNTEKIMEFYEDDYSTMLLDLMPYLAQTIVPALQAERERKISQAKHARRFLR</sequence>
<dbReference type="KEGG" id="sman:C12CBH8_13570"/>
<evidence type="ECO:0000313" key="2">
    <source>
        <dbReference type="EMBL" id="BCI60718.1"/>
    </source>
</evidence>
<evidence type="ECO:0000259" key="1">
    <source>
        <dbReference type="Pfam" id="PF08506"/>
    </source>
</evidence>
<dbReference type="GO" id="GO:0006886">
    <property type="term" value="P:intracellular protein transport"/>
    <property type="evidence" value="ECO:0007669"/>
    <property type="project" value="InterPro"/>
</dbReference>
<reference evidence="3" key="1">
    <citation type="submission" date="2020-07" db="EMBL/GenBank/DDBJ databases">
        <title>Complete genome sequencing of Clostridia bacterium strain 12CBH8.</title>
        <authorList>
            <person name="Sakamoto M."/>
            <person name="Murakami T."/>
            <person name="Mori H."/>
        </authorList>
    </citation>
    <scope>NUCLEOTIDE SEQUENCE [LARGE SCALE GENOMIC DNA]</scope>
    <source>
        <strain evidence="3">12CBH8</strain>
    </source>
</reference>
<organism evidence="2 3">
    <name type="scientific">Solibaculum mannosilyticum</name>
    <dbReference type="NCBI Taxonomy" id="2780922"/>
    <lineage>
        <taxon>Bacteria</taxon>
        <taxon>Bacillati</taxon>
        <taxon>Bacillota</taxon>
        <taxon>Clostridia</taxon>
        <taxon>Eubacteriales</taxon>
        <taxon>Oscillospiraceae</taxon>
        <taxon>Solibaculum</taxon>
    </lineage>
</organism>
<proteinExistence type="predicted"/>
<protein>
    <recommendedName>
        <fullName evidence="1">Exportin-2 central domain-containing protein</fullName>
    </recommendedName>
</protein>
<name>A0A7I8D1N1_9FIRM</name>
<dbReference type="InterPro" id="IPR013713">
    <property type="entry name" value="XPO2_central"/>
</dbReference>
<feature type="domain" description="Exportin-2 central" evidence="1">
    <location>
        <begin position="21"/>
        <end position="122"/>
    </location>
</feature>
<dbReference type="Proteomes" id="UP000593890">
    <property type="component" value="Chromosome"/>
</dbReference>
<keyword evidence="3" id="KW-1185">Reference proteome</keyword>
<evidence type="ECO:0000313" key="3">
    <source>
        <dbReference type="Proteomes" id="UP000593890"/>
    </source>
</evidence>
<dbReference type="EMBL" id="AP023321">
    <property type="protein sequence ID" value="BCI60718.1"/>
    <property type="molecule type" value="Genomic_DNA"/>
</dbReference>
<dbReference type="Pfam" id="PF08506">
    <property type="entry name" value="Cse1"/>
    <property type="match status" value="1"/>
</dbReference>
<dbReference type="AlphaFoldDB" id="A0A7I8D1N1"/>
<accession>A0A7I8D1N1</accession>
<gene>
    <name evidence="2" type="ORF">C12CBH8_13570</name>
</gene>